<dbReference type="Proteomes" id="UP000013085">
    <property type="component" value="Unassembled WGS sequence"/>
</dbReference>
<comment type="caution">
    <text evidence="2">The sequence shown here is derived from an EMBL/GenBank/DDBJ whole genome shotgun (WGS) entry which is preliminary data.</text>
</comment>
<evidence type="ECO:0000313" key="3">
    <source>
        <dbReference type="Proteomes" id="UP000013085"/>
    </source>
</evidence>
<dbReference type="EMBL" id="AGYR01000077">
    <property type="protein sequence ID" value="ENZ05852.1"/>
    <property type="molecule type" value="Genomic_DNA"/>
</dbReference>
<feature type="transmembrane region" description="Helical" evidence="1">
    <location>
        <begin position="36"/>
        <end position="54"/>
    </location>
</feature>
<proteinExistence type="predicted"/>
<name>A0A0E2HFE5_9FIRM</name>
<organism evidence="2 3">
    <name type="scientific">[Clostridium] clostridioforme 90A8</name>
    <dbReference type="NCBI Taxonomy" id="999408"/>
    <lineage>
        <taxon>Bacteria</taxon>
        <taxon>Bacillati</taxon>
        <taxon>Bacillota</taxon>
        <taxon>Clostridia</taxon>
        <taxon>Lachnospirales</taxon>
        <taxon>Lachnospiraceae</taxon>
        <taxon>Enterocloster</taxon>
    </lineage>
</organism>
<feature type="transmembrane region" description="Helical" evidence="1">
    <location>
        <begin position="60"/>
        <end position="78"/>
    </location>
</feature>
<gene>
    <name evidence="2" type="ORF">HMPREF1090_05525</name>
</gene>
<dbReference type="AlphaFoldDB" id="A0A0E2HFE5"/>
<keyword evidence="1" id="KW-1133">Transmembrane helix</keyword>
<dbReference type="HOGENOM" id="CLU_2192414_0_0_9"/>
<evidence type="ECO:0000313" key="2">
    <source>
        <dbReference type="EMBL" id="ENZ05852.1"/>
    </source>
</evidence>
<sequence length="108" mass="12734">MESDNLKFGSVAISWFLICIFLNLLYLFYNIKICNYFQIIIIALDIIIYIWLLLSKRRLAFIFDVVLACILAIILVILTRRVTSVLSCAINPCITYLVIREYWPYMQL</sequence>
<protein>
    <submittedName>
        <fullName evidence="2">Uncharacterized protein</fullName>
    </submittedName>
</protein>
<evidence type="ECO:0000256" key="1">
    <source>
        <dbReference type="SAM" id="Phobius"/>
    </source>
</evidence>
<keyword evidence="1" id="KW-0472">Membrane</keyword>
<reference evidence="2 3" key="1">
    <citation type="submission" date="2013-01" db="EMBL/GenBank/DDBJ databases">
        <title>The Genome Sequence of Clostridium clostridioforme 90A8.</title>
        <authorList>
            <consortium name="The Broad Institute Genome Sequencing Platform"/>
            <person name="Earl A."/>
            <person name="Ward D."/>
            <person name="Feldgarden M."/>
            <person name="Gevers D."/>
            <person name="Courvalin P."/>
            <person name="Lambert T."/>
            <person name="Walker B."/>
            <person name="Young S.K."/>
            <person name="Zeng Q."/>
            <person name="Gargeya S."/>
            <person name="Fitzgerald M."/>
            <person name="Haas B."/>
            <person name="Abouelleil A."/>
            <person name="Alvarado L."/>
            <person name="Arachchi H.M."/>
            <person name="Berlin A.M."/>
            <person name="Chapman S.B."/>
            <person name="Dewar J."/>
            <person name="Goldberg J."/>
            <person name="Griggs A."/>
            <person name="Gujja S."/>
            <person name="Hansen M."/>
            <person name="Howarth C."/>
            <person name="Imamovic A."/>
            <person name="Larimer J."/>
            <person name="McCowan C."/>
            <person name="Murphy C."/>
            <person name="Neiman D."/>
            <person name="Pearson M."/>
            <person name="Priest M."/>
            <person name="Roberts A."/>
            <person name="Saif S."/>
            <person name="Shea T."/>
            <person name="Sisk P."/>
            <person name="Sykes S."/>
            <person name="Wortman J."/>
            <person name="Nusbaum C."/>
            <person name="Birren B."/>
        </authorList>
    </citation>
    <scope>NUCLEOTIDE SEQUENCE [LARGE SCALE GENOMIC DNA]</scope>
    <source>
        <strain evidence="2 3">90A8</strain>
    </source>
</reference>
<feature type="transmembrane region" description="Helical" evidence="1">
    <location>
        <begin position="12"/>
        <end position="29"/>
    </location>
</feature>
<accession>A0A0E2HFE5</accession>
<keyword evidence="1" id="KW-0812">Transmembrane</keyword>